<dbReference type="OrthoDB" id="3081622at2759"/>
<evidence type="ECO:0000256" key="1">
    <source>
        <dbReference type="SAM" id="MobiDB-lite"/>
    </source>
</evidence>
<comment type="caution">
    <text evidence="3">The sequence shown here is derived from an EMBL/GenBank/DDBJ whole genome shotgun (WGS) entry which is preliminary data.</text>
</comment>
<protein>
    <recommendedName>
        <fullName evidence="5">Secreted protein</fullName>
    </recommendedName>
</protein>
<evidence type="ECO:0008006" key="5">
    <source>
        <dbReference type="Google" id="ProtNLM"/>
    </source>
</evidence>
<evidence type="ECO:0000313" key="4">
    <source>
        <dbReference type="Proteomes" id="UP000541558"/>
    </source>
</evidence>
<proteinExistence type="predicted"/>
<feature type="signal peptide" evidence="2">
    <location>
        <begin position="1"/>
        <end position="23"/>
    </location>
</feature>
<evidence type="ECO:0000256" key="2">
    <source>
        <dbReference type="SAM" id="SignalP"/>
    </source>
</evidence>
<keyword evidence="2" id="KW-0732">Signal</keyword>
<dbReference type="Proteomes" id="UP000541558">
    <property type="component" value="Unassembled WGS sequence"/>
</dbReference>
<name>A0A8H5BYB4_9AGAR</name>
<feature type="chain" id="PRO_5034167198" description="Secreted protein" evidence="2">
    <location>
        <begin position="24"/>
        <end position="105"/>
    </location>
</feature>
<sequence length="105" mass="11851">MHFPTLHLLSIVASLAVLSKGYSYDMFEARDYIDELSTRTDAALSSLSTRELIAELSERLDRRKSDDHSTQFECTECLAKSKTGKKSKTCPQSKDGYHSWAKTSK</sequence>
<keyword evidence="4" id="KW-1185">Reference proteome</keyword>
<organism evidence="3 4">
    <name type="scientific">Ephemerocybe angulata</name>
    <dbReference type="NCBI Taxonomy" id="980116"/>
    <lineage>
        <taxon>Eukaryota</taxon>
        <taxon>Fungi</taxon>
        <taxon>Dikarya</taxon>
        <taxon>Basidiomycota</taxon>
        <taxon>Agaricomycotina</taxon>
        <taxon>Agaricomycetes</taxon>
        <taxon>Agaricomycetidae</taxon>
        <taxon>Agaricales</taxon>
        <taxon>Agaricineae</taxon>
        <taxon>Psathyrellaceae</taxon>
        <taxon>Ephemerocybe</taxon>
    </lineage>
</organism>
<feature type="region of interest" description="Disordered" evidence="1">
    <location>
        <begin position="83"/>
        <end position="105"/>
    </location>
</feature>
<reference evidence="3 4" key="1">
    <citation type="journal article" date="2020" name="ISME J.">
        <title>Uncovering the hidden diversity of litter-decomposition mechanisms in mushroom-forming fungi.</title>
        <authorList>
            <person name="Floudas D."/>
            <person name="Bentzer J."/>
            <person name="Ahren D."/>
            <person name="Johansson T."/>
            <person name="Persson P."/>
            <person name="Tunlid A."/>
        </authorList>
    </citation>
    <scope>NUCLEOTIDE SEQUENCE [LARGE SCALE GENOMIC DNA]</scope>
    <source>
        <strain evidence="3 4">CBS 175.51</strain>
    </source>
</reference>
<dbReference type="AlphaFoldDB" id="A0A8H5BYB4"/>
<evidence type="ECO:0000313" key="3">
    <source>
        <dbReference type="EMBL" id="KAF5331261.1"/>
    </source>
</evidence>
<dbReference type="EMBL" id="JAACJK010000115">
    <property type="protein sequence ID" value="KAF5331261.1"/>
    <property type="molecule type" value="Genomic_DNA"/>
</dbReference>
<accession>A0A8H5BYB4</accession>
<gene>
    <name evidence="3" type="ORF">D9611_013124</name>
</gene>